<dbReference type="InterPro" id="IPR054350">
    <property type="entry name" value="PurT/PurK_preATP-grasp"/>
</dbReference>
<accession>A0ABN2ISL9</accession>
<dbReference type="EC" id="6.3.4.18" evidence="4 5"/>
<evidence type="ECO:0000256" key="5">
    <source>
        <dbReference type="RuleBase" id="RU361200"/>
    </source>
</evidence>
<dbReference type="NCBIfam" id="TIGR01161">
    <property type="entry name" value="purK"/>
    <property type="match status" value="1"/>
</dbReference>
<dbReference type="InterPro" id="IPR013815">
    <property type="entry name" value="ATP_grasp_subdomain_1"/>
</dbReference>
<comment type="similarity">
    <text evidence="4 5">Belongs to the PurK/PurT family.</text>
</comment>
<dbReference type="Pfam" id="PF17769">
    <property type="entry name" value="PurK_C"/>
    <property type="match status" value="1"/>
</dbReference>
<evidence type="ECO:0000256" key="2">
    <source>
        <dbReference type="ARBA" id="ARBA00022755"/>
    </source>
</evidence>
<dbReference type="Gene3D" id="3.30.1490.20">
    <property type="entry name" value="ATP-grasp fold, A domain"/>
    <property type="match status" value="1"/>
</dbReference>
<feature type="binding site" evidence="4">
    <location>
        <begin position="246"/>
        <end position="249"/>
    </location>
    <ligand>
        <name>ATP</name>
        <dbReference type="ChEBI" id="CHEBI:30616"/>
    </ligand>
</feature>
<dbReference type="Gene3D" id="3.40.50.20">
    <property type="match status" value="1"/>
</dbReference>
<dbReference type="InterPro" id="IPR016185">
    <property type="entry name" value="PreATP-grasp_dom_sf"/>
</dbReference>
<evidence type="ECO:0000256" key="1">
    <source>
        <dbReference type="ARBA" id="ARBA00022741"/>
    </source>
</evidence>
<dbReference type="InterPro" id="IPR040686">
    <property type="entry name" value="PurK_C"/>
</dbReference>
<sequence>MLPGYDPVRADTASDRLLGACPTVADGPVSSIPVTGPTDLPLPETAHAPRTVTPRGPLTVAVVGGGQLARMMAPAAGELGVGLRVLVEDPASSAAQVVTDAPVGAASGEGAIRDLIAPSDGRPAATVLTFEHEHVPNALLTDLIAHGTPVRPGPHALVQAQDKIAMRRRLTELGVPCPRWAPLPTDPAAGRAALADFLAASTGGEAVVKTSRGGYDGKGVRVVSGPDDVADWFDAVAAGGPALLVEEKVPFTRELAALVARRPSGEVRTWPVVESIQRDGVCAEVIAPAPDLDPATDARAREIAVAVAEGLDVTGVLAVELFETRGADGSPQVWVNELAMRPHNSGHWTIDGAVTSQFEQHLRAVLDLPLGDTAARAPWTVMANVLGSHLEALTDALPELMARFPEARVNLYGKGIRPGRKLGHVNVSGDDLAEVRRRAVEAAALLRGDEVSTSSTIEEHA</sequence>
<dbReference type="PANTHER" id="PTHR11609:SF5">
    <property type="entry name" value="PHOSPHORIBOSYLAMINOIMIDAZOLE CARBOXYLASE"/>
    <property type="match status" value="1"/>
</dbReference>
<proteinExistence type="inferred from homology"/>
<dbReference type="NCBIfam" id="NF004680">
    <property type="entry name" value="PRK06019.1-6"/>
    <property type="match status" value="1"/>
</dbReference>
<dbReference type="InterPro" id="IPR003135">
    <property type="entry name" value="ATP-grasp_carboxylate-amine"/>
</dbReference>
<keyword evidence="1 4" id="KW-0547">Nucleotide-binding</keyword>
<feature type="binding site" evidence="4">
    <location>
        <position position="254"/>
    </location>
    <ligand>
        <name>ATP</name>
        <dbReference type="ChEBI" id="CHEBI:30616"/>
    </ligand>
</feature>
<dbReference type="Proteomes" id="UP001501138">
    <property type="component" value="Unassembled WGS sequence"/>
</dbReference>
<dbReference type="Pfam" id="PF02222">
    <property type="entry name" value="ATP-grasp"/>
    <property type="match status" value="1"/>
</dbReference>
<feature type="binding site" evidence="4">
    <location>
        <position position="209"/>
    </location>
    <ligand>
        <name>ATP</name>
        <dbReference type="ChEBI" id="CHEBI:30616"/>
    </ligand>
</feature>
<dbReference type="Gene3D" id="3.30.470.20">
    <property type="entry name" value="ATP-grasp fold, B domain"/>
    <property type="match status" value="1"/>
</dbReference>
<dbReference type="SUPFAM" id="SSF52440">
    <property type="entry name" value="PreATP-grasp domain"/>
    <property type="match status" value="1"/>
</dbReference>
<name>A0ABN2ISL9_9MICO</name>
<comment type="subunit">
    <text evidence="4 5">Homodimer.</text>
</comment>
<feature type="binding site" evidence="4">
    <location>
        <begin position="336"/>
        <end position="337"/>
    </location>
    <ligand>
        <name>ATP</name>
        <dbReference type="ChEBI" id="CHEBI:30616"/>
    </ligand>
</feature>
<organism evidence="7 8">
    <name type="scientific">Isoptericola hypogeus</name>
    <dbReference type="NCBI Taxonomy" id="300179"/>
    <lineage>
        <taxon>Bacteria</taxon>
        <taxon>Bacillati</taxon>
        <taxon>Actinomycetota</taxon>
        <taxon>Actinomycetes</taxon>
        <taxon>Micrococcales</taxon>
        <taxon>Promicromonosporaceae</taxon>
        <taxon>Isoptericola</taxon>
    </lineage>
</organism>
<dbReference type="PANTHER" id="PTHR11609">
    <property type="entry name" value="PURINE BIOSYNTHESIS PROTEIN 6/7, PUR6/7"/>
    <property type="match status" value="1"/>
</dbReference>
<evidence type="ECO:0000313" key="8">
    <source>
        <dbReference type="Proteomes" id="UP001501138"/>
    </source>
</evidence>
<evidence type="ECO:0000313" key="7">
    <source>
        <dbReference type="EMBL" id="GAA1710602.1"/>
    </source>
</evidence>
<dbReference type="SUPFAM" id="SSF56059">
    <property type="entry name" value="Glutathione synthetase ATP-binding domain-like"/>
    <property type="match status" value="1"/>
</dbReference>
<comment type="caution">
    <text evidence="4">Lacks conserved residue(s) required for the propagation of feature annotation.</text>
</comment>
<keyword evidence="3 4" id="KW-0067">ATP-binding</keyword>
<dbReference type="HAMAP" id="MF_01928">
    <property type="entry name" value="PurK"/>
    <property type="match status" value="1"/>
</dbReference>
<evidence type="ECO:0000259" key="6">
    <source>
        <dbReference type="PROSITE" id="PS50975"/>
    </source>
</evidence>
<evidence type="ECO:0000256" key="3">
    <source>
        <dbReference type="ARBA" id="ARBA00022840"/>
    </source>
</evidence>
<protein>
    <recommendedName>
        <fullName evidence="4 5">N5-carboxyaminoimidazole ribonucleotide synthase</fullName>
        <shortName evidence="4 5">N5-CAIR synthase</shortName>
        <ecNumber evidence="4 5">6.3.4.18</ecNumber>
    </recommendedName>
    <alternativeName>
        <fullName evidence="4 5">5-(carboxyamino)imidazole ribonucleotide synthetase</fullName>
    </alternativeName>
</protein>
<evidence type="ECO:0000256" key="4">
    <source>
        <dbReference type="HAMAP-Rule" id="MF_01928"/>
    </source>
</evidence>
<dbReference type="InterPro" id="IPR011761">
    <property type="entry name" value="ATP-grasp"/>
</dbReference>
<keyword evidence="2 4" id="KW-0658">Purine biosynthesis</keyword>
<comment type="function">
    <text evidence="5">Catalyzes the ATP-dependent conversion of 5-aminoimidazole ribonucleotide (AIR) and HCO(3)- to N5-carboxyaminoimidazole ribonucleotide (N5-CAIR).</text>
</comment>
<keyword evidence="4 5" id="KW-0436">Ligase</keyword>
<dbReference type="InterPro" id="IPR005875">
    <property type="entry name" value="PurK"/>
</dbReference>
<comment type="caution">
    <text evidence="7">The sequence shown here is derived from an EMBL/GenBank/DDBJ whole genome shotgun (WGS) entry which is preliminary data.</text>
</comment>
<dbReference type="NCBIfam" id="NF004679">
    <property type="entry name" value="PRK06019.1-5"/>
    <property type="match status" value="1"/>
</dbReference>
<feature type="domain" description="ATP-grasp" evidence="6">
    <location>
        <begin position="167"/>
        <end position="366"/>
    </location>
</feature>
<feature type="binding site" evidence="4">
    <location>
        <position position="163"/>
    </location>
    <ligand>
        <name>ATP</name>
        <dbReference type="ChEBI" id="CHEBI:30616"/>
    </ligand>
</feature>
<comment type="function">
    <text evidence="4">Catalyzes the ATP-dependent conversion of 5-aminoimidazole ribonucleotide (AIR) and HCO(3)(-) to N5-carboxyaminoimidazole ribonucleotide (N5-CAIR).</text>
</comment>
<dbReference type="InterPro" id="IPR011054">
    <property type="entry name" value="Rudment_hybrid_motif"/>
</dbReference>
<dbReference type="SUPFAM" id="SSF51246">
    <property type="entry name" value="Rudiment single hybrid motif"/>
    <property type="match status" value="1"/>
</dbReference>
<comment type="pathway">
    <text evidence="4 5">Purine metabolism; IMP biosynthesis via de novo pathway; 5-amino-1-(5-phospho-D-ribosyl)imidazole-4-carboxylate from 5-amino-1-(5-phospho-D-ribosyl)imidazole (N5-CAIR route): step 1/2.</text>
</comment>
<dbReference type="PROSITE" id="PS50975">
    <property type="entry name" value="ATP_GRASP"/>
    <property type="match status" value="1"/>
</dbReference>
<dbReference type="Pfam" id="PF22660">
    <property type="entry name" value="RS_preATP-grasp-like"/>
    <property type="match status" value="1"/>
</dbReference>
<dbReference type="EMBL" id="BAAAPM010000002">
    <property type="protein sequence ID" value="GAA1710602.1"/>
    <property type="molecule type" value="Genomic_DNA"/>
</dbReference>
<gene>
    <name evidence="4 5" type="primary">purK</name>
    <name evidence="7" type="ORF">GCM10009809_03710</name>
</gene>
<comment type="catalytic activity">
    <reaction evidence="4 5">
        <text>5-amino-1-(5-phospho-beta-D-ribosyl)imidazole + hydrogencarbonate + ATP = 5-carboxyamino-1-(5-phospho-D-ribosyl)imidazole + ADP + phosphate + 2 H(+)</text>
        <dbReference type="Rhea" id="RHEA:19317"/>
        <dbReference type="ChEBI" id="CHEBI:15378"/>
        <dbReference type="ChEBI" id="CHEBI:17544"/>
        <dbReference type="ChEBI" id="CHEBI:30616"/>
        <dbReference type="ChEBI" id="CHEBI:43474"/>
        <dbReference type="ChEBI" id="CHEBI:58730"/>
        <dbReference type="ChEBI" id="CHEBI:137981"/>
        <dbReference type="ChEBI" id="CHEBI:456216"/>
        <dbReference type="EC" id="6.3.4.18"/>
    </reaction>
</comment>
<keyword evidence="8" id="KW-1185">Reference proteome</keyword>
<reference evidence="7 8" key="1">
    <citation type="journal article" date="2019" name="Int. J. Syst. Evol. Microbiol.">
        <title>The Global Catalogue of Microorganisms (GCM) 10K type strain sequencing project: providing services to taxonomists for standard genome sequencing and annotation.</title>
        <authorList>
            <consortium name="The Broad Institute Genomics Platform"/>
            <consortium name="The Broad Institute Genome Sequencing Center for Infectious Disease"/>
            <person name="Wu L."/>
            <person name="Ma J."/>
        </authorList>
    </citation>
    <scope>NUCLEOTIDE SEQUENCE [LARGE SCALE GENOMIC DNA]</scope>
    <source>
        <strain evidence="7 8">JCM 15589</strain>
    </source>
</reference>